<name>A0A927BDG1_9BACT</name>
<keyword evidence="2" id="KW-1185">Reference proteome</keyword>
<protein>
    <submittedName>
        <fullName evidence="1">Uncharacterized protein</fullName>
    </submittedName>
</protein>
<comment type="caution">
    <text evidence="1">The sequence shown here is derived from an EMBL/GenBank/DDBJ whole genome shotgun (WGS) entry which is preliminary data.</text>
</comment>
<organism evidence="1 2">
    <name type="scientific">Hymenobacter montanus</name>
    <dbReference type="NCBI Taxonomy" id="2771359"/>
    <lineage>
        <taxon>Bacteria</taxon>
        <taxon>Pseudomonadati</taxon>
        <taxon>Bacteroidota</taxon>
        <taxon>Cytophagia</taxon>
        <taxon>Cytophagales</taxon>
        <taxon>Hymenobacteraceae</taxon>
        <taxon>Hymenobacter</taxon>
    </lineage>
</organism>
<dbReference type="RefSeq" id="WP_191005610.1">
    <property type="nucleotide sequence ID" value="NZ_JACXAD010000013.1"/>
</dbReference>
<evidence type="ECO:0000313" key="1">
    <source>
        <dbReference type="EMBL" id="MBD2768800.1"/>
    </source>
</evidence>
<gene>
    <name evidence="1" type="ORF">IC235_12970</name>
</gene>
<proteinExistence type="predicted"/>
<sequence>MWVKEKQKVEVESTAQQRNNELFHAKLKALMKDFEKALGEVQATLSRANLTKKHGPTKENLGKAIRKAVRAAAELEQRYFPSLG</sequence>
<dbReference type="AlphaFoldDB" id="A0A927BDG1"/>
<dbReference type="EMBL" id="JACXAD010000013">
    <property type="protein sequence ID" value="MBD2768800.1"/>
    <property type="molecule type" value="Genomic_DNA"/>
</dbReference>
<reference evidence="1" key="1">
    <citation type="submission" date="2020-09" db="EMBL/GenBank/DDBJ databases">
        <authorList>
            <person name="Kim M.K."/>
        </authorList>
    </citation>
    <scope>NUCLEOTIDE SEQUENCE</scope>
    <source>
        <strain evidence="1">BT664</strain>
    </source>
</reference>
<dbReference type="Proteomes" id="UP000612233">
    <property type="component" value="Unassembled WGS sequence"/>
</dbReference>
<accession>A0A927BDG1</accession>
<evidence type="ECO:0000313" key="2">
    <source>
        <dbReference type="Proteomes" id="UP000612233"/>
    </source>
</evidence>